<keyword evidence="1" id="KW-0175">Coiled coil</keyword>
<protein>
    <recommendedName>
        <fullName evidence="5">Molecular chaperone DnaJ</fullName>
    </recommendedName>
</protein>
<organism evidence="3 4">
    <name type="scientific">Chlorogloeopsis fritschii PCC 6912</name>
    <dbReference type="NCBI Taxonomy" id="211165"/>
    <lineage>
        <taxon>Bacteria</taxon>
        <taxon>Bacillati</taxon>
        <taxon>Cyanobacteriota</taxon>
        <taxon>Cyanophyceae</taxon>
        <taxon>Nostocales</taxon>
        <taxon>Chlorogloeopsidaceae</taxon>
        <taxon>Chlorogloeopsis</taxon>
    </lineage>
</organism>
<accession>A0A3S1A5T5</accession>
<reference evidence="3 4" key="1">
    <citation type="journal article" date="2019" name="Genome Biol. Evol.">
        <title>Day and night: Metabolic profiles and evolutionary relationships of six axenic non-marine cyanobacteria.</title>
        <authorList>
            <person name="Will S.E."/>
            <person name="Henke P."/>
            <person name="Boedeker C."/>
            <person name="Huang S."/>
            <person name="Brinkmann H."/>
            <person name="Rohde M."/>
            <person name="Jarek M."/>
            <person name="Friedl T."/>
            <person name="Seufert S."/>
            <person name="Schumacher M."/>
            <person name="Overmann J."/>
            <person name="Neumann-Schaal M."/>
            <person name="Petersen J."/>
        </authorList>
    </citation>
    <scope>NUCLEOTIDE SEQUENCE [LARGE SCALE GENOMIC DNA]</scope>
    <source>
        <strain evidence="3 4">PCC 6912</strain>
    </source>
</reference>
<dbReference type="InterPro" id="IPR036869">
    <property type="entry name" value="J_dom_sf"/>
</dbReference>
<dbReference type="SUPFAM" id="SSF46565">
    <property type="entry name" value="Chaperone J-domain"/>
    <property type="match status" value="1"/>
</dbReference>
<evidence type="ECO:0000256" key="2">
    <source>
        <dbReference type="SAM" id="MobiDB-lite"/>
    </source>
</evidence>
<evidence type="ECO:0000313" key="3">
    <source>
        <dbReference type="EMBL" id="RUR86767.1"/>
    </source>
</evidence>
<dbReference type="Proteomes" id="UP000268857">
    <property type="component" value="Unassembled WGS sequence"/>
</dbReference>
<evidence type="ECO:0000313" key="4">
    <source>
        <dbReference type="Proteomes" id="UP000268857"/>
    </source>
</evidence>
<dbReference type="STRING" id="211165.GCA_000317285_05119"/>
<dbReference type="RefSeq" id="WP_016874316.1">
    <property type="nucleotide sequence ID" value="NZ_AJLN01000116.1"/>
</dbReference>
<gene>
    <name evidence="3" type="ORF">PCC6912_02100</name>
</gene>
<evidence type="ECO:0008006" key="5">
    <source>
        <dbReference type="Google" id="ProtNLM"/>
    </source>
</evidence>
<dbReference type="Gene3D" id="1.10.287.110">
    <property type="entry name" value="DnaJ domain"/>
    <property type="match status" value="1"/>
</dbReference>
<comment type="caution">
    <text evidence="3">The sequence shown here is derived from an EMBL/GenBank/DDBJ whole genome shotgun (WGS) entry which is preliminary data.</text>
</comment>
<name>A0A3S1A5T5_CHLFR</name>
<dbReference type="OrthoDB" id="508466at2"/>
<dbReference type="EMBL" id="RSCJ01000001">
    <property type="protein sequence ID" value="RUR86767.1"/>
    <property type="molecule type" value="Genomic_DNA"/>
</dbReference>
<feature type="compositionally biased region" description="Polar residues" evidence="2">
    <location>
        <begin position="148"/>
        <end position="162"/>
    </location>
</feature>
<dbReference type="AlphaFoldDB" id="A0A3S1A5T5"/>
<feature type="coiled-coil region" evidence="1">
    <location>
        <begin position="232"/>
        <end position="266"/>
    </location>
</feature>
<sequence length="352" mass="41398">MPKSVSSPNPSQTTSLALSSLHIRLQELEKEHQWLLKQIKRKRTELKNFVEQMRSLATEIFHRGSPSFTKLSEIDQEIHTLFDEILTTRKFGKQTKKNIEKIYFNLQIAGLVSPNLTQNESEEELDELFENNDPDNEFFNFSGEESHQNQQTKQQLEFSTTTRTDESRKVRQTFLRLAEIFHPDKVTDSETQMRHTEIMKELNKAYQDGDLARLLEIEQQHQVGKSITSDGEDDLTRKSTNLEQENEFLKTQYENLKRELRLVKNTPEGVMVSDCRKANREGIDPIAQMLEQVESEIQVISEIRDFVRDFREQRITIKEFIDGPKVLHRRNQDIMEDLLEQMFGDLDVMIMF</sequence>
<evidence type="ECO:0000256" key="1">
    <source>
        <dbReference type="SAM" id="Coils"/>
    </source>
</evidence>
<keyword evidence="4" id="KW-1185">Reference proteome</keyword>
<feature type="region of interest" description="Disordered" evidence="2">
    <location>
        <begin position="143"/>
        <end position="163"/>
    </location>
</feature>
<proteinExistence type="predicted"/>
<feature type="coiled-coil region" evidence="1">
    <location>
        <begin position="18"/>
        <end position="59"/>
    </location>
</feature>